<dbReference type="RefSeq" id="WP_085091242.1">
    <property type="nucleotide sequence ID" value="NZ_FXAK01000009.1"/>
</dbReference>
<evidence type="ECO:0000313" key="3">
    <source>
        <dbReference type="Proteomes" id="UP000192936"/>
    </source>
</evidence>
<evidence type="ECO:0000256" key="1">
    <source>
        <dbReference type="SAM" id="Phobius"/>
    </source>
</evidence>
<keyword evidence="1" id="KW-0472">Membrane</keyword>
<dbReference type="OrthoDB" id="8242289at2"/>
<dbReference type="AlphaFoldDB" id="A0A1X7HKU7"/>
<gene>
    <name evidence="2" type="ORF">SAMN02982917_6382</name>
</gene>
<feature type="transmembrane region" description="Helical" evidence="1">
    <location>
        <begin position="64"/>
        <end position="87"/>
    </location>
</feature>
<sequence length="95" mass="10010">MMHLLSIALCLAAFAALALGMERQQYDLFGRRLKPAVTRALRVMGASALLLALGLLVNWQGWGLSLVMFSGHTSLAAGVVFCAVIGFRTAAASSS</sequence>
<keyword evidence="1" id="KW-0812">Transmembrane</keyword>
<feature type="transmembrane region" description="Helical" evidence="1">
    <location>
        <begin position="36"/>
        <end position="57"/>
    </location>
</feature>
<organism evidence="2 3">
    <name type="scientific">Azospirillum oryzae</name>
    <dbReference type="NCBI Taxonomy" id="286727"/>
    <lineage>
        <taxon>Bacteria</taxon>
        <taxon>Pseudomonadati</taxon>
        <taxon>Pseudomonadota</taxon>
        <taxon>Alphaproteobacteria</taxon>
        <taxon>Rhodospirillales</taxon>
        <taxon>Azospirillaceae</taxon>
        <taxon>Azospirillum</taxon>
    </lineage>
</organism>
<dbReference type="Pfam" id="PF11804">
    <property type="entry name" value="DUF3325"/>
    <property type="match status" value="1"/>
</dbReference>
<reference evidence="2 3" key="1">
    <citation type="submission" date="2017-04" db="EMBL/GenBank/DDBJ databases">
        <authorList>
            <person name="Afonso C.L."/>
            <person name="Miller P.J."/>
            <person name="Scott M.A."/>
            <person name="Spackman E."/>
            <person name="Goraichik I."/>
            <person name="Dimitrov K.M."/>
            <person name="Suarez D.L."/>
            <person name="Swayne D.E."/>
        </authorList>
    </citation>
    <scope>NUCLEOTIDE SEQUENCE [LARGE SCALE GENOMIC DNA]</scope>
    <source>
        <strain evidence="2 3">A2P</strain>
    </source>
</reference>
<protein>
    <recommendedName>
        <fullName evidence="4">DUF3325 domain-containing protein</fullName>
    </recommendedName>
</protein>
<evidence type="ECO:0008006" key="4">
    <source>
        <dbReference type="Google" id="ProtNLM"/>
    </source>
</evidence>
<proteinExistence type="predicted"/>
<accession>A0A1X7HKU7</accession>
<dbReference type="Proteomes" id="UP000192936">
    <property type="component" value="Unassembled WGS sequence"/>
</dbReference>
<name>A0A1X7HKU7_9PROT</name>
<dbReference type="STRING" id="286727.SAMN02982917_6382"/>
<dbReference type="InterPro" id="IPR021762">
    <property type="entry name" value="DUF3325"/>
</dbReference>
<dbReference type="EMBL" id="FXAK01000009">
    <property type="protein sequence ID" value="SMF88411.1"/>
    <property type="molecule type" value="Genomic_DNA"/>
</dbReference>
<evidence type="ECO:0000313" key="2">
    <source>
        <dbReference type="EMBL" id="SMF88411.1"/>
    </source>
</evidence>
<keyword evidence="1" id="KW-1133">Transmembrane helix</keyword>